<keyword evidence="3 5" id="KW-0689">Ribosomal protein</keyword>
<dbReference type="OrthoDB" id="9812790at2"/>
<dbReference type="SUPFAM" id="SSF55129">
    <property type="entry name" value="Ribosomal protein L30p/L7e"/>
    <property type="match status" value="1"/>
</dbReference>
<evidence type="ECO:0000256" key="5">
    <source>
        <dbReference type="HAMAP-Rule" id="MF_01371"/>
    </source>
</evidence>
<evidence type="ECO:0000256" key="1">
    <source>
        <dbReference type="ARBA" id="ARBA00007594"/>
    </source>
</evidence>
<dbReference type="GO" id="GO:0022625">
    <property type="term" value="C:cytosolic large ribosomal subunit"/>
    <property type="evidence" value="ECO:0007669"/>
    <property type="project" value="TreeGrafter"/>
</dbReference>
<dbReference type="PANTHER" id="PTHR15892">
    <property type="entry name" value="MITOCHONDRIAL RIBOSOMAL PROTEIN L30"/>
    <property type="match status" value="1"/>
</dbReference>
<dbReference type="Proteomes" id="UP000222056">
    <property type="component" value="Unassembled WGS sequence"/>
</dbReference>
<proteinExistence type="inferred from homology"/>
<organism evidence="7 8">
    <name type="scientific">Thermoleophilum album</name>
    <dbReference type="NCBI Taxonomy" id="29539"/>
    <lineage>
        <taxon>Bacteria</taxon>
        <taxon>Bacillati</taxon>
        <taxon>Actinomycetota</taxon>
        <taxon>Thermoleophilia</taxon>
        <taxon>Thermoleophilales</taxon>
        <taxon>Thermoleophilaceae</taxon>
        <taxon>Thermoleophilum</taxon>
    </lineage>
</organism>
<dbReference type="PANTHER" id="PTHR15892:SF2">
    <property type="entry name" value="LARGE RIBOSOMAL SUBUNIT PROTEIN UL30M"/>
    <property type="match status" value="1"/>
</dbReference>
<evidence type="ECO:0000256" key="4">
    <source>
        <dbReference type="ARBA" id="ARBA00023274"/>
    </source>
</evidence>
<evidence type="ECO:0000313" key="7">
    <source>
        <dbReference type="EMBL" id="SEH11897.1"/>
    </source>
</evidence>
<dbReference type="NCBIfam" id="TIGR01308">
    <property type="entry name" value="rpmD_bact"/>
    <property type="match status" value="1"/>
</dbReference>
<dbReference type="HAMAP" id="MF_01371_B">
    <property type="entry name" value="Ribosomal_uL30_B"/>
    <property type="match status" value="1"/>
</dbReference>
<dbReference type="CDD" id="cd01658">
    <property type="entry name" value="Ribosomal_L30"/>
    <property type="match status" value="1"/>
</dbReference>
<comment type="subunit">
    <text evidence="2 5">Part of the 50S ribosomal subunit.</text>
</comment>
<comment type="similarity">
    <text evidence="1 5">Belongs to the universal ribosomal protein uL30 family.</text>
</comment>
<sequence>MSTAKIRIRQVRSANGASRRQLETLRALGLGRIGRATERPLSPAVRGQIQAIRHLVEVEEVA</sequence>
<gene>
    <name evidence="5" type="primary">rpmD</name>
    <name evidence="7" type="ORF">SAMN02745716_0916</name>
</gene>
<reference evidence="8" key="1">
    <citation type="submission" date="2016-10" db="EMBL/GenBank/DDBJ databases">
        <authorList>
            <person name="Varghese N."/>
            <person name="Submissions S."/>
        </authorList>
    </citation>
    <scope>NUCLEOTIDE SEQUENCE [LARGE SCALE GENOMIC DNA]</scope>
    <source>
        <strain evidence="8">ATCC 35263</strain>
    </source>
</reference>
<dbReference type="PIRSF" id="PIRSF002211">
    <property type="entry name" value="Ribosomal_L30_bac-type"/>
    <property type="match status" value="1"/>
</dbReference>
<dbReference type="GO" id="GO:0003735">
    <property type="term" value="F:structural constituent of ribosome"/>
    <property type="evidence" value="ECO:0007669"/>
    <property type="project" value="InterPro"/>
</dbReference>
<dbReference type="InterPro" id="IPR016082">
    <property type="entry name" value="Ribosomal_uL30_ferredoxin-like"/>
</dbReference>
<dbReference type="InterPro" id="IPR036919">
    <property type="entry name" value="Ribo_uL30_ferredoxin-like_sf"/>
</dbReference>
<accession>A0A1H6FLX9</accession>
<keyword evidence="4 5" id="KW-0687">Ribonucleoprotein</keyword>
<dbReference type="STRING" id="29539.SAMN02745716_0916"/>
<dbReference type="AlphaFoldDB" id="A0A1H6FLX9"/>
<dbReference type="RefSeq" id="WP_093116602.1">
    <property type="nucleotide sequence ID" value="NZ_FNWJ01000001.1"/>
</dbReference>
<dbReference type="Gene3D" id="3.30.1390.20">
    <property type="entry name" value="Ribosomal protein L30, ferredoxin-like fold domain"/>
    <property type="match status" value="1"/>
</dbReference>
<evidence type="ECO:0000256" key="2">
    <source>
        <dbReference type="ARBA" id="ARBA00011838"/>
    </source>
</evidence>
<dbReference type="InterPro" id="IPR005996">
    <property type="entry name" value="Ribosomal_uL30_bac-type"/>
</dbReference>
<evidence type="ECO:0000313" key="8">
    <source>
        <dbReference type="Proteomes" id="UP000222056"/>
    </source>
</evidence>
<feature type="domain" description="Large ribosomal subunit protein uL30-like ferredoxin-like fold" evidence="6">
    <location>
        <begin position="6"/>
        <end position="56"/>
    </location>
</feature>
<keyword evidence="8" id="KW-1185">Reference proteome</keyword>
<dbReference type="GO" id="GO:0006412">
    <property type="term" value="P:translation"/>
    <property type="evidence" value="ECO:0007669"/>
    <property type="project" value="UniProtKB-UniRule"/>
</dbReference>
<evidence type="ECO:0000256" key="3">
    <source>
        <dbReference type="ARBA" id="ARBA00022980"/>
    </source>
</evidence>
<evidence type="ECO:0000259" key="6">
    <source>
        <dbReference type="Pfam" id="PF00327"/>
    </source>
</evidence>
<protein>
    <recommendedName>
        <fullName evidence="5">Large ribosomal subunit protein uL30</fullName>
    </recommendedName>
</protein>
<name>A0A1H6FLX9_THEAL</name>
<dbReference type="EMBL" id="FNWJ01000001">
    <property type="protein sequence ID" value="SEH11897.1"/>
    <property type="molecule type" value="Genomic_DNA"/>
</dbReference>
<dbReference type="Pfam" id="PF00327">
    <property type="entry name" value="Ribosomal_L30"/>
    <property type="match status" value="1"/>
</dbReference>